<accession>A0A447MTG3</accession>
<dbReference type="GO" id="GO:0000160">
    <property type="term" value="P:phosphorelay signal transduction system"/>
    <property type="evidence" value="ECO:0007669"/>
    <property type="project" value="UniProtKB-KW"/>
</dbReference>
<dbReference type="Gene3D" id="1.20.120.160">
    <property type="entry name" value="HPT domain"/>
    <property type="match status" value="1"/>
</dbReference>
<dbReference type="Proteomes" id="UP000282086">
    <property type="component" value="Chromosome"/>
</dbReference>
<dbReference type="InterPro" id="IPR036641">
    <property type="entry name" value="HPT_dom_sf"/>
</dbReference>
<protein>
    <submittedName>
        <fullName evidence="3">Sensor kinase</fullName>
    </submittedName>
</protein>
<keyword evidence="3" id="KW-0808">Transferase</keyword>
<evidence type="ECO:0000313" key="4">
    <source>
        <dbReference type="Proteomes" id="UP000282086"/>
    </source>
</evidence>
<evidence type="ECO:0000256" key="1">
    <source>
        <dbReference type="ARBA" id="ARBA00023012"/>
    </source>
</evidence>
<evidence type="ECO:0000313" key="3">
    <source>
        <dbReference type="EMBL" id="VDZ94303.1"/>
    </source>
</evidence>
<name>A0A447MTG3_SALET</name>
<organism evidence="3 4">
    <name type="scientific">Salmonella enterica I</name>
    <dbReference type="NCBI Taxonomy" id="59201"/>
    <lineage>
        <taxon>Bacteria</taxon>
        <taxon>Pseudomonadati</taxon>
        <taxon>Pseudomonadota</taxon>
        <taxon>Gammaproteobacteria</taxon>
        <taxon>Enterobacterales</taxon>
        <taxon>Enterobacteriaceae</taxon>
        <taxon>Salmonella</taxon>
    </lineage>
</organism>
<dbReference type="EMBL" id="LR134140">
    <property type="protein sequence ID" value="VDZ94303.1"/>
    <property type="molecule type" value="Genomic_DNA"/>
</dbReference>
<keyword evidence="3" id="KW-0418">Kinase</keyword>
<dbReference type="AlphaFoldDB" id="A0A447MTG3"/>
<keyword evidence="1" id="KW-0902">Two-component regulatory system</keyword>
<dbReference type="SUPFAM" id="SSF47226">
    <property type="entry name" value="Histidine-containing phosphotransfer domain, HPT domain"/>
    <property type="match status" value="1"/>
</dbReference>
<gene>
    <name evidence="3" type="primary">ssrA_2</name>
    <name evidence="3" type="ORF">NCTC129_00380</name>
</gene>
<reference evidence="3 4" key="1">
    <citation type="submission" date="2018-12" db="EMBL/GenBank/DDBJ databases">
        <authorList>
            <consortium name="Pathogen Informatics"/>
        </authorList>
    </citation>
    <scope>NUCLEOTIDE SEQUENCE [LARGE SCALE GENOMIC DNA]</scope>
    <source>
        <strain evidence="3 4">NCTC129</strain>
    </source>
</reference>
<sequence>MIWSLIAKIFQSLDLLLADIENAVSAGQKIDQLIHTLKGCLGQIGQTELVCYVIDIENRVKMGKIIALEELTDLRQKNTYDLQKLHHYLILS</sequence>
<dbReference type="Pfam" id="PF01627">
    <property type="entry name" value="Hpt"/>
    <property type="match status" value="1"/>
</dbReference>
<proteinExistence type="predicted"/>
<evidence type="ECO:0000259" key="2">
    <source>
        <dbReference type="Pfam" id="PF01627"/>
    </source>
</evidence>
<dbReference type="InterPro" id="IPR008207">
    <property type="entry name" value="Sig_transdc_His_kin_Hpt_dom"/>
</dbReference>
<feature type="domain" description="HPt" evidence="2">
    <location>
        <begin position="5"/>
        <end position="73"/>
    </location>
</feature>
<dbReference type="GO" id="GO:0004672">
    <property type="term" value="F:protein kinase activity"/>
    <property type="evidence" value="ECO:0007669"/>
    <property type="project" value="UniProtKB-ARBA"/>
</dbReference>